<dbReference type="EMBL" id="PGOL01001411">
    <property type="protein sequence ID" value="PKI58279.1"/>
    <property type="molecule type" value="Genomic_DNA"/>
</dbReference>
<accession>A0A2I0JPP8</accession>
<protein>
    <submittedName>
        <fullName evidence="1">Uncharacterized protein</fullName>
    </submittedName>
</protein>
<dbReference type="STRING" id="22663.A0A2I0JPP8"/>
<keyword evidence="2" id="KW-1185">Reference proteome</keyword>
<evidence type="ECO:0000313" key="1">
    <source>
        <dbReference type="EMBL" id="PKI58279.1"/>
    </source>
</evidence>
<dbReference type="Proteomes" id="UP000233551">
    <property type="component" value="Unassembled WGS sequence"/>
</dbReference>
<organism evidence="1 2">
    <name type="scientific">Punica granatum</name>
    <name type="common">Pomegranate</name>
    <dbReference type="NCBI Taxonomy" id="22663"/>
    <lineage>
        <taxon>Eukaryota</taxon>
        <taxon>Viridiplantae</taxon>
        <taxon>Streptophyta</taxon>
        <taxon>Embryophyta</taxon>
        <taxon>Tracheophyta</taxon>
        <taxon>Spermatophyta</taxon>
        <taxon>Magnoliopsida</taxon>
        <taxon>eudicotyledons</taxon>
        <taxon>Gunneridae</taxon>
        <taxon>Pentapetalae</taxon>
        <taxon>rosids</taxon>
        <taxon>malvids</taxon>
        <taxon>Myrtales</taxon>
        <taxon>Lythraceae</taxon>
        <taxon>Punica</taxon>
    </lineage>
</organism>
<sequence>MSKFQEARRRVFIVLIVVVRDSDCLLASCEHVEGHAQGAPRVCAWWRWRHARTTRKDALGCTGGRAWLREETCNRSHDDAWLRGVSEKLALLRKMDRSSGHGSPRRGGRTKVVVGLLAKEVFTHLYGGMLVIMLNSK</sequence>
<dbReference type="AlphaFoldDB" id="A0A2I0JPP8"/>
<reference evidence="1 2" key="1">
    <citation type="submission" date="2017-11" db="EMBL/GenBank/DDBJ databases">
        <title>De-novo sequencing of pomegranate (Punica granatum L.) genome.</title>
        <authorList>
            <person name="Akparov Z."/>
            <person name="Amiraslanov A."/>
            <person name="Hajiyeva S."/>
            <person name="Abbasov M."/>
            <person name="Kaur K."/>
            <person name="Hamwieh A."/>
            <person name="Solovyev V."/>
            <person name="Salamov A."/>
            <person name="Braich B."/>
            <person name="Kosarev P."/>
            <person name="Mahmoud A."/>
            <person name="Hajiyev E."/>
            <person name="Babayeva S."/>
            <person name="Izzatullayeva V."/>
            <person name="Mammadov A."/>
            <person name="Mammadov A."/>
            <person name="Sharifova S."/>
            <person name="Ojaghi J."/>
            <person name="Eynullazada K."/>
            <person name="Bayramov B."/>
            <person name="Abdulazimova A."/>
            <person name="Shahmuradov I."/>
        </authorList>
    </citation>
    <scope>NUCLEOTIDE SEQUENCE [LARGE SCALE GENOMIC DNA]</scope>
    <source>
        <strain evidence="2">cv. AG2017</strain>
        <tissue evidence="1">Leaf</tissue>
    </source>
</reference>
<proteinExistence type="predicted"/>
<comment type="caution">
    <text evidence="1">The sequence shown here is derived from an EMBL/GenBank/DDBJ whole genome shotgun (WGS) entry which is preliminary data.</text>
</comment>
<gene>
    <name evidence="1" type="ORF">CRG98_021361</name>
</gene>
<name>A0A2I0JPP8_PUNGR</name>
<evidence type="ECO:0000313" key="2">
    <source>
        <dbReference type="Proteomes" id="UP000233551"/>
    </source>
</evidence>